<dbReference type="InterPro" id="IPR038763">
    <property type="entry name" value="DHH_sf"/>
</dbReference>
<sequence>MRVFPAKEKIARLRKLFRGRRRGLILSHDNPDPDSMASAWALKHVLELRVGVPCDIAYGGIIGRAENAAFVKILKVPIKPIDEVEIGAYDVFALLDTQQNVGNHALPNDRIADIVIDHHPVREDDAINPFSDLGGSYGATSTLLTEYLRAAAIEPSPELATALYYGIKADTRDLGRQTEDPDVENYLWLFPRIDIDLLKEIEHPQLPVRYFRLLHGAIEKARLYSDAVITDLGDVYSPDMVAEVAERLSFIEGPRWSLAFGSYRSQLYLSLRVSDRRMNAGRLIRETCAPLGGSAGGHGSMAGARLPLSGKTAQRAAFKRDVVRRFKDAFGVQGQRGTSLLSDES</sequence>
<dbReference type="Pfam" id="PF02272">
    <property type="entry name" value="DHHA1"/>
    <property type="match status" value="1"/>
</dbReference>
<dbReference type="PANTHER" id="PTHR47618:SF1">
    <property type="entry name" value="BIFUNCTIONAL OLIGORIBONUCLEASE AND PAP PHOSPHATASE NRNA"/>
    <property type="match status" value="1"/>
</dbReference>
<dbReference type="InterPro" id="IPR051319">
    <property type="entry name" value="Oligoribo/pAp-PDE_c-di-AMP_PDE"/>
</dbReference>
<evidence type="ECO:0000259" key="1">
    <source>
        <dbReference type="Pfam" id="PF01368"/>
    </source>
</evidence>
<feature type="domain" description="DHHA1" evidence="2">
    <location>
        <begin position="229"/>
        <end position="309"/>
    </location>
</feature>
<dbReference type="InterPro" id="IPR003156">
    <property type="entry name" value="DHHA1_dom"/>
</dbReference>
<gene>
    <name evidence="3" type="ORF">DI536_03855</name>
</gene>
<evidence type="ECO:0000313" key="3">
    <source>
        <dbReference type="EMBL" id="PZR17705.1"/>
    </source>
</evidence>
<dbReference type="Gene3D" id="3.90.1640.10">
    <property type="entry name" value="inorganic pyrophosphatase (n-terminal core)"/>
    <property type="match status" value="1"/>
</dbReference>
<dbReference type="Proteomes" id="UP000249061">
    <property type="component" value="Unassembled WGS sequence"/>
</dbReference>
<dbReference type="GO" id="GO:0003676">
    <property type="term" value="F:nucleic acid binding"/>
    <property type="evidence" value="ECO:0007669"/>
    <property type="project" value="InterPro"/>
</dbReference>
<reference evidence="3 4" key="1">
    <citation type="submission" date="2017-08" db="EMBL/GenBank/DDBJ databases">
        <title>Infants hospitalized years apart are colonized by the same room-sourced microbial strains.</title>
        <authorList>
            <person name="Brooks B."/>
            <person name="Olm M.R."/>
            <person name="Firek B.A."/>
            <person name="Baker R."/>
            <person name="Thomas B.C."/>
            <person name="Morowitz M.J."/>
            <person name="Banfield J.F."/>
        </authorList>
    </citation>
    <scope>NUCLEOTIDE SEQUENCE [LARGE SCALE GENOMIC DNA]</scope>
    <source>
        <strain evidence="3">S2_003_000_R2_14</strain>
    </source>
</reference>
<name>A0A2W5U2C6_9BACT</name>
<feature type="domain" description="DDH" evidence="1">
    <location>
        <begin position="24"/>
        <end position="167"/>
    </location>
</feature>
<dbReference type="Pfam" id="PF01368">
    <property type="entry name" value="DHH"/>
    <property type="match status" value="1"/>
</dbReference>
<dbReference type="AlphaFoldDB" id="A0A2W5U2C6"/>
<evidence type="ECO:0000313" key="4">
    <source>
        <dbReference type="Proteomes" id="UP000249061"/>
    </source>
</evidence>
<dbReference type="PANTHER" id="PTHR47618">
    <property type="entry name" value="BIFUNCTIONAL OLIGORIBONUCLEASE AND PAP PHOSPHATASE NRNA"/>
    <property type="match status" value="1"/>
</dbReference>
<accession>A0A2W5U2C6</accession>
<dbReference type="SUPFAM" id="SSF64182">
    <property type="entry name" value="DHH phosphoesterases"/>
    <property type="match status" value="1"/>
</dbReference>
<evidence type="ECO:0000259" key="2">
    <source>
        <dbReference type="Pfam" id="PF02272"/>
    </source>
</evidence>
<protein>
    <submittedName>
        <fullName evidence="3">Recombinase RecJ</fullName>
    </submittedName>
</protein>
<dbReference type="EMBL" id="QFQP01000002">
    <property type="protein sequence ID" value="PZR17705.1"/>
    <property type="molecule type" value="Genomic_DNA"/>
</dbReference>
<comment type="caution">
    <text evidence="3">The sequence shown here is derived from an EMBL/GenBank/DDBJ whole genome shotgun (WGS) entry which is preliminary data.</text>
</comment>
<proteinExistence type="predicted"/>
<dbReference type="InterPro" id="IPR001667">
    <property type="entry name" value="DDH_dom"/>
</dbReference>
<organism evidence="3 4">
    <name type="scientific">Archangium gephyra</name>
    <dbReference type="NCBI Taxonomy" id="48"/>
    <lineage>
        <taxon>Bacteria</taxon>
        <taxon>Pseudomonadati</taxon>
        <taxon>Myxococcota</taxon>
        <taxon>Myxococcia</taxon>
        <taxon>Myxococcales</taxon>
        <taxon>Cystobacterineae</taxon>
        <taxon>Archangiaceae</taxon>
        <taxon>Archangium</taxon>
    </lineage>
</organism>